<evidence type="ECO:0008006" key="4">
    <source>
        <dbReference type="Google" id="ProtNLM"/>
    </source>
</evidence>
<dbReference type="AlphaFoldDB" id="A0A427TSB5"/>
<dbReference type="RefSeq" id="WP_125479790.1">
    <property type="nucleotide sequence ID" value="NZ_RSFW01000012.1"/>
</dbReference>
<reference evidence="3" key="1">
    <citation type="submission" date="2018-12" db="EMBL/GenBank/DDBJ databases">
        <title>Bacillus chawlae sp. nov., Bacillus glennii sp. nov., and Bacillus saganii sp. nov. Isolated from the Vehicle Assembly Building at Kennedy Space Center where the Viking Spacecraft were Assembled.</title>
        <authorList>
            <person name="Seuylemezian A."/>
            <person name="Vaishampayan P."/>
        </authorList>
    </citation>
    <scope>NUCLEOTIDE SEQUENCE [LARGE SCALE GENOMIC DNA]</scope>
    <source>
        <strain evidence="3">DSM 13966</strain>
    </source>
</reference>
<protein>
    <recommendedName>
        <fullName evidence="4">Lipoprotein</fullName>
    </recommendedName>
</protein>
<evidence type="ECO:0000313" key="3">
    <source>
        <dbReference type="Proteomes" id="UP000279911"/>
    </source>
</evidence>
<accession>A0A427TSB5</accession>
<comment type="caution">
    <text evidence="2">The sequence shown here is derived from an EMBL/GenBank/DDBJ whole genome shotgun (WGS) entry which is preliminary data.</text>
</comment>
<feature type="chain" id="PRO_5038840546" description="Lipoprotein" evidence="1">
    <location>
        <begin position="26"/>
        <end position="181"/>
    </location>
</feature>
<dbReference type="Proteomes" id="UP000279911">
    <property type="component" value="Unassembled WGS sequence"/>
</dbReference>
<dbReference type="EMBL" id="RSFW01000012">
    <property type="protein sequence ID" value="RSD27334.1"/>
    <property type="molecule type" value="Genomic_DNA"/>
</dbReference>
<gene>
    <name evidence="2" type="ORF">EJA10_09630</name>
</gene>
<proteinExistence type="predicted"/>
<feature type="signal peptide" evidence="1">
    <location>
        <begin position="1"/>
        <end position="25"/>
    </location>
</feature>
<sequence length="181" mass="20611">MAKLWKAAIMGMCIIVLSACSYKTAGEAIKNDIPFNIKQVIHEEKVDKGKLVFYTTEQKEGSRTFDALAVAYIEGSDKEGWKNAGHNHWTYYKNDFMILYVDTFTTFKEDGKLDVKIPVIFGKVISPNIKAIEAAGPDGKFTNIEIFEKENERYYYGIGEYKEVRALDAEGKEIDRQGQKQ</sequence>
<evidence type="ECO:0000313" key="2">
    <source>
        <dbReference type="EMBL" id="RSD27334.1"/>
    </source>
</evidence>
<name>A0A427TSB5_9BACI</name>
<organism evidence="2 3">
    <name type="scientific">Mesobacillus subterraneus</name>
    <dbReference type="NCBI Taxonomy" id="285983"/>
    <lineage>
        <taxon>Bacteria</taxon>
        <taxon>Bacillati</taxon>
        <taxon>Bacillota</taxon>
        <taxon>Bacilli</taxon>
        <taxon>Bacillales</taxon>
        <taxon>Bacillaceae</taxon>
        <taxon>Mesobacillus</taxon>
    </lineage>
</organism>
<dbReference type="PROSITE" id="PS51257">
    <property type="entry name" value="PROKAR_LIPOPROTEIN"/>
    <property type="match status" value="1"/>
</dbReference>
<evidence type="ECO:0000256" key="1">
    <source>
        <dbReference type="SAM" id="SignalP"/>
    </source>
</evidence>
<dbReference type="OrthoDB" id="2870044at2"/>
<keyword evidence="1" id="KW-0732">Signal</keyword>